<feature type="domain" description="Transcriptional regulator LacI/GalR-like sensor" evidence="4">
    <location>
        <begin position="123"/>
        <end position="281"/>
    </location>
</feature>
<protein>
    <submittedName>
        <fullName evidence="5">LacI family transcriptional regulator</fullName>
    </submittedName>
</protein>
<keyword evidence="2" id="KW-0238">DNA-binding</keyword>
<accession>A0A556QSJ0</accession>
<evidence type="ECO:0000256" key="2">
    <source>
        <dbReference type="ARBA" id="ARBA00023125"/>
    </source>
</evidence>
<proteinExistence type="predicted"/>
<dbReference type="EMBL" id="VMBG01000001">
    <property type="protein sequence ID" value="TSJ79601.1"/>
    <property type="molecule type" value="Genomic_DNA"/>
</dbReference>
<dbReference type="GO" id="GO:0003700">
    <property type="term" value="F:DNA-binding transcription factor activity"/>
    <property type="evidence" value="ECO:0007669"/>
    <property type="project" value="TreeGrafter"/>
</dbReference>
<keyword evidence="1" id="KW-0805">Transcription regulation</keyword>
<gene>
    <name evidence="5" type="ORF">FPL22_10040</name>
</gene>
<dbReference type="Proteomes" id="UP000315648">
    <property type="component" value="Unassembled WGS sequence"/>
</dbReference>
<dbReference type="Gene3D" id="3.40.50.2300">
    <property type="match status" value="2"/>
</dbReference>
<keyword evidence="3" id="KW-0804">Transcription</keyword>
<reference evidence="5 6" key="1">
    <citation type="submission" date="2019-07" db="EMBL/GenBank/DDBJ databases">
        <title>Description of 53C-WASEF.</title>
        <authorList>
            <person name="Pitt A."/>
            <person name="Hahn M.W."/>
        </authorList>
    </citation>
    <scope>NUCLEOTIDE SEQUENCE [LARGE SCALE GENOMIC DNA]</scope>
    <source>
        <strain evidence="5 6">53C-WASEF</strain>
    </source>
</reference>
<name>A0A556QSJ0_9BACT</name>
<dbReference type="RefSeq" id="WP_144230142.1">
    <property type="nucleotide sequence ID" value="NZ_CBCRVV010000012.1"/>
</dbReference>
<keyword evidence="6" id="KW-1185">Reference proteome</keyword>
<dbReference type="AlphaFoldDB" id="A0A556QSJ0"/>
<dbReference type="SUPFAM" id="SSF53822">
    <property type="entry name" value="Periplasmic binding protein-like I"/>
    <property type="match status" value="1"/>
</dbReference>
<evidence type="ECO:0000313" key="5">
    <source>
        <dbReference type="EMBL" id="TSJ79601.1"/>
    </source>
</evidence>
<evidence type="ECO:0000313" key="6">
    <source>
        <dbReference type="Proteomes" id="UP000315648"/>
    </source>
</evidence>
<dbReference type="OrthoDB" id="184762at2"/>
<evidence type="ECO:0000259" key="4">
    <source>
        <dbReference type="Pfam" id="PF13377"/>
    </source>
</evidence>
<dbReference type="PANTHER" id="PTHR30146:SF155">
    <property type="entry name" value="ALANINE RACEMASE"/>
    <property type="match status" value="1"/>
</dbReference>
<evidence type="ECO:0000256" key="1">
    <source>
        <dbReference type="ARBA" id="ARBA00023015"/>
    </source>
</evidence>
<comment type="caution">
    <text evidence="5">The sequence shown here is derived from an EMBL/GenBank/DDBJ whole genome shotgun (WGS) entry which is preliminary data.</text>
</comment>
<dbReference type="PANTHER" id="PTHR30146">
    <property type="entry name" value="LACI-RELATED TRANSCRIPTIONAL REPRESSOR"/>
    <property type="match status" value="1"/>
</dbReference>
<organism evidence="5 6">
    <name type="scientific">Rariglobus hedericola</name>
    <dbReference type="NCBI Taxonomy" id="2597822"/>
    <lineage>
        <taxon>Bacteria</taxon>
        <taxon>Pseudomonadati</taxon>
        <taxon>Verrucomicrobiota</taxon>
        <taxon>Opitutia</taxon>
        <taxon>Opitutales</taxon>
        <taxon>Opitutaceae</taxon>
        <taxon>Rariglobus</taxon>
    </lineage>
</organism>
<dbReference type="InterPro" id="IPR046335">
    <property type="entry name" value="LacI/GalR-like_sensor"/>
</dbReference>
<dbReference type="InterPro" id="IPR028082">
    <property type="entry name" value="Peripla_BP_I"/>
</dbReference>
<sequence>MQSSGVLGLYYSFGDEAIFDYYNMELAQEVAKAAASAGFGLHLELAPRRTPVPTDPAAQLAALAAGKAIDGVVVVSDGHDSARHLLAQLKGTPAVILTGELHAGLDCLAQVVIDFEPGVRAAVDHLVAQGHRNIGFVRGLGDTAKLSALQKALAAHGLKPADIAMRTGHKTFADGQRAFAELRAAGVTAAICATDILALGAIHGASAAGVKLPQEFSIIGIDDLAIAEHSVPTLSSIGVPRATLAREAIAALTTALRKPAEDETAPTVLPVSTYFIPRESSGPISA</sequence>
<evidence type="ECO:0000256" key="3">
    <source>
        <dbReference type="ARBA" id="ARBA00023163"/>
    </source>
</evidence>
<dbReference type="Pfam" id="PF13377">
    <property type="entry name" value="Peripla_BP_3"/>
    <property type="match status" value="1"/>
</dbReference>
<dbReference type="GO" id="GO:0000976">
    <property type="term" value="F:transcription cis-regulatory region binding"/>
    <property type="evidence" value="ECO:0007669"/>
    <property type="project" value="TreeGrafter"/>
</dbReference>
<dbReference type="CDD" id="cd06267">
    <property type="entry name" value="PBP1_LacI_sugar_binding-like"/>
    <property type="match status" value="1"/>
</dbReference>